<organism evidence="12 13">
    <name type="scientific">Brevibacterium samyangense</name>
    <dbReference type="NCBI Taxonomy" id="366888"/>
    <lineage>
        <taxon>Bacteria</taxon>
        <taxon>Bacillati</taxon>
        <taxon>Actinomycetota</taxon>
        <taxon>Actinomycetes</taxon>
        <taxon>Micrococcales</taxon>
        <taxon>Brevibacteriaceae</taxon>
        <taxon>Brevibacterium</taxon>
    </lineage>
</organism>
<dbReference type="EMBL" id="BAAANO010000016">
    <property type="protein sequence ID" value="GAA2007985.1"/>
    <property type="molecule type" value="Genomic_DNA"/>
</dbReference>
<evidence type="ECO:0000259" key="11">
    <source>
        <dbReference type="Pfam" id="PF21621"/>
    </source>
</evidence>
<dbReference type="Gene3D" id="2.60.120.10">
    <property type="entry name" value="Jelly Rolls"/>
    <property type="match status" value="2"/>
</dbReference>
<dbReference type="InterPro" id="IPR046457">
    <property type="entry name" value="PMI_typeI_cat"/>
</dbReference>
<dbReference type="SUPFAM" id="SSF51182">
    <property type="entry name" value="RmlC-like cupins"/>
    <property type="match status" value="1"/>
</dbReference>
<evidence type="ECO:0000256" key="2">
    <source>
        <dbReference type="ARBA" id="ARBA00001947"/>
    </source>
</evidence>
<protein>
    <recommendedName>
        <fullName evidence="4">mannose-6-phosphate isomerase</fullName>
        <ecNumber evidence="4">5.3.1.8</ecNumber>
    </recommendedName>
    <alternativeName>
        <fullName evidence="8">Phosphohexomutase</fullName>
    </alternativeName>
    <alternativeName>
        <fullName evidence="9">Phosphomannose isomerase</fullName>
    </alternativeName>
</protein>
<feature type="domain" description="Mannose-6-phosphate isomerase cupin" evidence="11">
    <location>
        <begin position="333"/>
        <end position="401"/>
    </location>
</feature>
<dbReference type="InterPro" id="IPR001250">
    <property type="entry name" value="Man6P_Isoase-1"/>
</dbReference>
<dbReference type="CDD" id="cd07011">
    <property type="entry name" value="cupin_PMI_type_I_N"/>
    <property type="match status" value="1"/>
</dbReference>
<evidence type="ECO:0000256" key="9">
    <source>
        <dbReference type="ARBA" id="ARBA00030762"/>
    </source>
</evidence>
<keyword evidence="13" id="KW-1185">Reference proteome</keyword>
<dbReference type="PIRSF" id="PIRSF001480">
    <property type="entry name" value="Mannose-6-phosphate_isomerase"/>
    <property type="match status" value="1"/>
</dbReference>
<dbReference type="PANTHER" id="PTHR10309:SF0">
    <property type="entry name" value="MANNOSE-6-PHOSPHATE ISOMERASE"/>
    <property type="match status" value="1"/>
</dbReference>
<dbReference type="InterPro" id="IPR049071">
    <property type="entry name" value="MPI_cupin_dom"/>
</dbReference>
<name>A0ABN2TFR7_9MICO</name>
<dbReference type="Pfam" id="PF20511">
    <property type="entry name" value="PMI_typeI_cat"/>
    <property type="match status" value="1"/>
</dbReference>
<comment type="caution">
    <text evidence="12">The sequence shown here is derived from an EMBL/GenBank/DDBJ whole genome shotgun (WGS) entry which is preliminary data.</text>
</comment>
<keyword evidence="5" id="KW-0479">Metal-binding</keyword>
<evidence type="ECO:0000256" key="8">
    <source>
        <dbReference type="ARBA" id="ARBA00029741"/>
    </source>
</evidence>
<dbReference type="NCBIfam" id="TIGR00218">
    <property type="entry name" value="manA"/>
    <property type="match status" value="1"/>
</dbReference>
<evidence type="ECO:0000256" key="1">
    <source>
        <dbReference type="ARBA" id="ARBA00000757"/>
    </source>
</evidence>
<gene>
    <name evidence="12" type="primary">manA</name>
    <name evidence="12" type="ORF">GCM10009755_17980</name>
</gene>
<dbReference type="EC" id="5.3.1.8" evidence="4"/>
<dbReference type="Proteomes" id="UP001500755">
    <property type="component" value="Unassembled WGS sequence"/>
</dbReference>
<dbReference type="PANTHER" id="PTHR10309">
    <property type="entry name" value="MANNOSE-6-PHOSPHATE ISOMERASE"/>
    <property type="match status" value="1"/>
</dbReference>
<evidence type="ECO:0000256" key="6">
    <source>
        <dbReference type="ARBA" id="ARBA00022833"/>
    </source>
</evidence>
<dbReference type="PRINTS" id="PR00714">
    <property type="entry name" value="MAN6PISMRASE"/>
</dbReference>
<keyword evidence="7 12" id="KW-0413">Isomerase</keyword>
<evidence type="ECO:0000313" key="12">
    <source>
        <dbReference type="EMBL" id="GAA2007985.1"/>
    </source>
</evidence>
<evidence type="ECO:0000313" key="13">
    <source>
        <dbReference type="Proteomes" id="UP001500755"/>
    </source>
</evidence>
<evidence type="ECO:0000256" key="5">
    <source>
        <dbReference type="ARBA" id="ARBA00022723"/>
    </source>
</evidence>
<keyword evidence="6" id="KW-0862">Zinc</keyword>
<dbReference type="Pfam" id="PF21621">
    <property type="entry name" value="MPI_cupin_dom"/>
    <property type="match status" value="1"/>
</dbReference>
<sequence length="407" mass="42626">MEILENTVRDYAWGSPTGIPEILGVEPDGRPWAELWIGAHTDSPSLLPGGRRLDDHLRAHPEALGRSSVDRYGDRLPFLLKILSAGAALSIQAHPTLSRAREGFAEEEAAGVPVDAPHRNYKDAWHKPELIHALTPFTALCGYRPIAAVRATVARLSAAVDAAGGSERESDFALLREWDAALALPGEDRALAAATALLLGTEGYGGLTARLAALDLPEAPATDPSRAGSDADPVATLRLLEADFPADPGALVGVMLGRVTLLPGQSLALDAGVPHAYLRGLGVEIMASSDNVLRGGLTPKHIDLEELDRVLVHEVSAPELVTPDADGVVRGATEDFALQRIDEATDRPVHRSGAAVILCTAGAFTVRSGEAEVPLTSGTSVFVGADEPQPVVSGSGQLFVASTGLPQ</sequence>
<comment type="cofactor">
    <cofactor evidence="2">
        <name>Zn(2+)</name>
        <dbReference type="ChEBI" id="CHEBI:29105"/>
    </cofactor>
</comment>
<accession>A0ABN2TFR7</accession>
<dbReference type="InterPro" id="IPR014710">
    <property type="entry name" value="RmlC-like_jellyroll"/>
</dbReference>
<evidence type="ECO:0000256" key="3">
    <source>
        <dbReference type="ARBA" id="ARBA00010772"/>
    </source>
</evidence>
<dbReference type="RefSeq" id="WP_344308947.1">
    <property type="nucleotide sequence ID" value="NZ_BAAANO010000016.1"/>
</dbReference>
<feature type="domain" description="Phosphomannose isomerase type I catalytic" evidence="10">
    <location>
        <begin position="4"/>
        <end position="145"/>
    </location>
</feature>
<dbReference type="GO" id="GO:0016853">
    <property type="term" value="F:isomerase activity"/>
    <property type="evidence" value="ECO:0007669"/>
    <property type="project" value="UniProtKB-KW"/>
</dbReference>
<evidence type="ECO:0000259" key="10">
    <source>
        <dbReference type="Pfam" id="PF20511"/>
    </source>
</evidence>
<reference evidence="12 13" key="1">
    <citation type="journal article" date="2019" name="Int. J. Syst. Evol. Microbiol.">
        <title>The Global Catalogue of Microorganisms (GCM) 10K type strain sequencing project: providing services to taxonomists for standard genome sequencing and annotation.</title>
        <authorList>
            <consortium name="The Broad Institute Genomics Platform"/>
            <consortium name="The Broad Institute Genome Sequencing Center for Infectious Disease"/>
            <person name="Wu L."/>
            <person name="Ma J."/>
        </authorList>
    </citation>
    <scope>NUCLEOTIDE SEQUENCE [LARGE SCALE GENOMIC DNA]</scope>
    <source>
        <strain evidence="12 13">JCM 14546</strain>
    </source>
</reference>
<proteinExistence type="inferred from homology"/>
<comment type="catalytic activity">
    <reaction evidence="1">
        <text>D-mannose 6-phosphate = D-fructose 6-phosphate</text>
        <dbReference type="Rhea" id="RHEA:12356"/>
        <dbReference type="ChEBI" id="CHEBI:58735"/>
        <dbReference type="ChEBI" id="CHEBI:61527"/>
        <dbReference type="EC" id="5.3.1.8"/>
    </reaction>
</comment>
<dbReference type="InterPro" id="IPR011051">
    <property type="entry name" value="RmlC_Cupin_sf"/>
</dbReference>
<evidence type="ECO:0000256" key="7">
    <source>
        <dbReference type="ARBA" id="ARBA00023235"/>
    </source>
</evidence>
<comment type="similarity">
    <text evidence="3">Belongs to the mannose-6-phosphate isomerase type 1 family.</text>
</comment>
<dbReference type="Gene3D" id="1.10.441.10">
    <property type="entry name" value="Phosphomannose Isomerase, domain 2"/>
    <property type="match status" value="1"/>
</dbReference>
<dbReference type="InterPro" id="IPR016305">
    <property type="entry name" value="Mannose-6-P_Isomerase"/>
</dbReference>
<evidence type="ECO:0000256" key="4">
    <source>
        <dbReference type="ARBA" id="ARBA00011956"/>
    </source>
</evidence>